<feature type="transmembrane region" description="Helical" evidence="1">
    <location>
        <begin position="16"/>
        <end position="36"/>
    </location>
</feature>
<dbReference type="EMBL" id="AYEU01000006">
    <property type="protein sequence ID" value="ESK50830.1"/>
    <property type="molecule type" value="Genomic_DNA"/>
</dbReference>
<dbReference type="STRING" id="396323.VH98_11400"/>
<dbReference type="Pfam" id="PF07290">
    <property type="entry name" value="YqiJ_OB"/>
    <property type="match status" value="1"/>
</dbReference>
<accession>V2UQB6</accession>
<evidence type="ECO:0000313" key="3">
    <source>
        <dbReference type="EMBL" id="ESK50830.1"/>
    </source>
</evidence>
<evidence type="ECO:0000256" key="1">
    <source>
        <dbReference type="SAM" id="Phobius"/>
    </source>
</evidence>
<dbReference type="Proteomes" id="UP000018418">
    <property type="component" value="Unassembled WGS sequence"/>
</dbReference>
<dbReference type="InterPro" id="IPR010840">
    <property type="entry name" value="YqiJ_OB"/>
</dbReference>
<feature type="transmembrane region" description="Helical" evidence="1">
    <location>
        <begin position="64"/>
        <end position="88"/>
    </location>
</feature>
<proteinExistence type="predicted"/>
<evidence type="ECO:0000259" key="2">
    <source>
        <dbReference type="Pfam" id="PF07290"/>
    </source>
</evidence>
<keyword evidence="1" id="KW-0472">Membrane</keyword>
<protein>
    <recommendedName>
        <fullName evidence="2">Inner membrane protein YqiJ OB-fold domain-containing protein</fullName>
    </recommendedName>
</protein>
<sequence length="211" mass="24386">MSSLHAFLTSYELMPFHASVMALVILSLVETVGFYLGGRPFASLKHLFPHIIKTPLLDIKFSKLLIVVFFLINFSFAGYFLQLFFFAYQNHFAPVVYLLLPALVIALFFTVFMIHCLDQVIRPKFESKQKNLIGRLATICNGNARPESTAQARVRDEYGQLHYVQVRSEFGELELNSQIILIRRRESYYIAKKIVESNHLFDDDMFSHHDA</sequence>
<organism evidence="3 4">
    <name type="scientific">Acinetobacter brisouii CIP 110357</name>
    <dbReference type="NCBI Taxonomy" id="1341683"/>
    <lineage>
        <taxon>Bacteria</taxon>
        <taxon>Pseudomonadati</taxon>
        <taxon>Pseudomonadota</taxon>
        <taxon>Gammaproteobacteria</taxon>
        <taxon>Moraxellales</taxon>
        <taxon>Moraxellaceae</taxon>
        <taxon>Acinetobacter</taxon>
    </lineage>
</organism>
<name>V2UQB6_9GAMM</name>
<keyword evidence="4" id="KW-1185">Reference proteome</keyword>
<dbReference type="HOGENOM" id="CLU_1340819_0_0_6"/>
<gene>
    <name evidence="3" type="ORF">P255_01328</name>
</gene>
<comment type="caution">
    <text evidence="3">The sequence shown here is derived from an EMBL/GenBank/DDBJ whole genome shotgun (WGS) entry which is preliminary data.</text>
</comment>
<dbReference type="AlphaFoldDB" id="V2UQB6"/>
<feature type="domain" description="Inner membrane protein YqiJ OB-fold" evidence="2">
    <location>
        <begin position="132"/>
        <end position="191"/>
    </location>
</feature>
<evidence type="ECO:0000313" key="4">
    <source>
        <dbReference type="Proteomes" id="UP000018418"/>
    </source>
</evidence>
<feature type="transmembrane region" description="Helical" evidence="1">
    <location>
        <begin position="94"/>
        <end position="117"/>
    </location>
</feature>
<dbReference type="PATRIC" id="fig|1341683.3.peg.1315"/>
<keyword evidence="1" id="KW-0812">Transmembrane</keyword>
<reference evidence="3 4" key="1">
    <citation type="submission" date="2013-10" db="EMBL/GenBank/DDBJ databases">
        <title>The Genome Sequence of Acinetobacter brisouii CIP 110357.</title>
        <authorList>
            <consortium name="The Broad Institute Genomics Platform"/>
            <consortium name="The Broad Institute Genome Sequencing Center for Infectious Disease"/>
            <person name="Cerqueira G."/>
            <person name="Feldgarden M."/>
            <person name="Courvalin P."/>
            <person name="Grillot-Courvalin C."/>
            <person name="Clermont D."/>
            <person name="Rocha E."/>
            <person name="Yoon E.-J."/>
            <person name="Nemec A."/>
            <person name="Young S.K."/>
            <person name="Zeng Q."/>
            <person name="Gargeya S."/>
            <person name="Fitzgerald M."/>
            <person name="Abouelleil A."/>
            <person name="Alvarado L."/>
            <person name="Berlin A.M."/>
            <person name="Chapman S.B."/>
            <person name="Gainer-Dewar J."/>
            <person name="Goldberg J."/>
            <person name="Gnerre S."/>
            <person name="Griggs A."/>
            <person name="Gujja S."/>
            <person name="Hansen M."/>
            <person name="Howarth C."/>
            <person name="Imamovic A."/>
            <person name="Ireland A."/>
            <person name="Larimer J."/>
            <person name="McCowan C."/>
            <person name="Murphy C."/>
            <person name="Pearson M."/>
            <person name="Poon T.W."/>
            <person name="Priest M."/>
            <person name="Roberts A."/>
            <person name="Saif S."/>
            <person name="Shea T."/>
            <person name="Sykes S."/>
            <person name="Wortman J."/>
            <person name="Nusbaum C."/>
            <person name="Birren B."/>
        </authorList>
    </citation>
    <scope>NUCLEOTIDE SEQUENCE [LARGE SCALE GENOMIC DNA]</scope>
    <source>
        <strain evidence="3 4">CIP 110357</strain>
    </source>
</reference>
<keyword evidence="1" id="KW-1133">Transmembrane helix</keyword>
<dbReference type="RefSeq" id="WP_004905000.1">
    <property type="nucleotide sequence ID" value="NZ_BBTI01000007.1"/>
</dbReference>